<keyword evidence="3 6" id="KW-1133">Transmembrane helix</keyword>
<evidence type="ECO:0000259" key="7">
    <source>
        <dbReference type="Pfam" id="PF07219"/>
    </source>
</evidence>
<proteinExistence type="predicted"/>
<dbReference type="PIRSF" id="PIRSF031802">
    <property type="entry name" value="UCP031802"/>
    <property type="match status" value="1"/>
</dbReference>
<feature type="compositionally biased region" description="Pro residues" evidence="5">
    <location>
        <begin position="465"/>
        <end position="475"/>
    </location>
</feature>
<dbReference type="RefSeq" id="WP_115516003.1">
    <property type="nucleotide sequence ID" value="NZ_QRGO01000001.1"/>
</dbReference>
<dbReference type="InterPro" id="IPR010817">
    <property type="entry name" value="HemY_N"/>
</dbReference>
<dbReference type="GO" id="GO:0016020">
    <property type="term" value="C:membrane"/>
    <property type="evidence" value="ECO:0007669"/>
    <property type="project" value="UniProtKB-SubCell"/>
</dbReference>
<dbReference type="InterPro" id="IPR011990">
    <property type="entry name" value="TPR-like_helical_dom_sf"/>
</dbReference>
<evidence type="ECO:0000256" key="3">
    <source>
        <dbReference type="ARBA" id="ARBA00022989"/>
    </source>
</evidence>
<evidence type="ECO:0000256" key="5">
    <source>
        <dbReference type="SAM" id="MobiDB-lite"/>
    </source>
</evidence>
<evidence type="ECO:0000256" key="4">
    <source>
        <dbReference type="ARBA" id="ARBA00023136"/>
    </source>
</evidence>
<sequence>MIQVVLFLITVALIAAGFVWLADRPGDVVVTWLGYHVETSVMVLLLAVAALIVIGVMFWSLARAIWRSPEQVSLFFRHRRAMKGYLAISRGLVAIGSGDARLARRSADEAARLSPGDPLTLLLTAQSAQLAGDRIGAERAFHEMTRHDNTKLLGLRGLYIEAQRRNDAVTARRVAEQAAEADPALAWAGQAMLDDRCAQGDWSAALKSLDAMRSSLEKDDYRRKRAVLLTAQALALEDKDRDASRLAALDAVKLAPGLVPAAALAGRRLAEAGDPRRAGKVLIAAWRLNPHPDIADAYADLRPGDTARARLTRMQSLAEKSPEDPASIRESAIAVARAAIDAREFKVAREALALYVNAPSRRTATLMAEIEETEHGDEGRVREWLGRAMRAAPDPVWTADGVVSDRWLPVSPRGRLDGYEWRVPLAEIGMTHPVVDAPPPPLPDFKPVVEHSPPIEIAAAGPDESPAPPMAPPVSKPVAKPVLAEPVIPLVQVPDDPGPDSGLDPDPLTEKTSPADGWSRLKQLFR</sequence>
<evidence type="ECO:0000256" key="1">
    <source>
        <dbReference type="ARBA" id="ARBA00004370"/>
    </source>
</evidence>
<dbReference type="AlphaFoldDB" id="A0A371B8Z4"/>
<evidence type="ECO:0000256" key="2">
    <source>
        <dbReference type="ARBA" id="ARBA00022692"/>
    </source>
</evidence>
<dbReference type="EMBL" id="QRGO01000001">
    <property type="protein sequence ID" value="RDV03977.1"/>
    <property type="molecule type" value="Genomic_DNA"/>
</dbReference>
<dbReference type="Pfam" id="PF07219">
    <property type="entry name" value="HemY_N"/>
    <property type="match status" value="1"/>
</dbReference>
<dbReference type="Proteomes" id="UP000263993">
    <property type="component" value="Unassembled WGS sequence"/>
</dbReference>
<name>A0A371B8Z4_9BRAD</name>
<evidence type="ECO:0000256" key="6">
    <source>
        <dbReference type="SAM" id="Phobius"/>
    </source>
</evidence>
<accession>A0A371B8Z4</accession>
<dbReference type="InterPro" id="IPR016982">
    <property type="entry name" value="Mms48"/>
</dbReference>
<feature type="domain" description="HemY N-terminal" evidence="7">
    <location>
        <begin position="26"/>
        <end position="132"/>
    </location>
</feature>
<evidence type="ECO:0000313" key="8">
    <source>
        <dbReference type="EMBL" id="RDV03977.1"/>
    </source>
</evidence>
<reference evidence="9" key="1">
    <citation type="submission" date="2018-08" db="EMBL/GenBank/DDBJ databases">
        <authorList>
            <person name="Kim S.-J."/>
            <person name="Jung G.-Y."/>
        </authorList>
    </citation>
    <scope>NUCLEOTIDE SEQUENCE [LARGE SCALE GENOMIC DNA]</scope>
    <source>
        <strain evidence="9">GY_H</strain>
    </source>
</reference>
<keyword evidence="4 6" id="KW-0472">Membrane</keyword>
<feature type="region of interest" description="Disordered" evidence="5">
    <location>
        <begin position="457"/>
        <end position="526"/>
    </location>
</feature>
<protein>
    <submittedName>
        <fullName evidence="8">Heme biosynthesis protein HemY</fullName>
    </submittedName>
</protein>
<evidence type="ECO:0000313" key="9">
    <source>
        <dbReference type="Proteomes" id="UP000263993"/>
    </source>
</evidence>
<comment type="subcellular location">
    <subcellularLocation>
        <location evidence="1">Membrane</location>
    </subcellularLocation>
</comment>
<keyword evidence="2 6" id="KW-0812">Transmembrane</keyword>
<organism evidence="8 9">
    <name type="scientific">Undibacter mobilis</name>
    <dbReference type="NCBI Taxonomy" id="2292256"/>
    <lineage>
        <taxon>Bacteria</taxon>
        <taxon>Pseudomonadati</taxon>
        <taxon>Pseudomonadota</taxon>
        <taxon>Alphaproteobacteria</taxon>
        <taxon>Hyphomicrobiales</taxon>
        <taxon>Nitrobacteraceae</taxon>
        <taxon>Undibacter</taxon>
    </lineage>
</organism>
<feature type="transmembrane region" description="Helical" evidence="6">
    <location>
        <begin position="40"/>
        <end position="61"/>
    </location>
</feature>
<keyword evidence="9" id="KW-1185">Reference proteome</keyword>
<comment type="caution">
    <text evidence="8">The sequence shown here is derived from an EMBL/GenBank/DDBJ whole genome shotgun (WGS) entry which is preliminary data.</text>
</comment>
<dbReference type="Gene3D" id="1.25.40.10">
    <property type="entry name" value="Tetratricopeptide repeat domain"/>
    <property type="match status" value="1"/>
</dbReference>
<dbReference type="SUPFAM" id="SSF48452">
    <property type="entry name" value="TPR-like"/>
    <property type="match status" value="1"/>
</dbReference>
<dbReference type="OrthoDB" id="9798343at2"/>
<gene>
    <name evidence="8" type="ORF">DXH78_04880</name>
</gene>